<dbReference type="SMART" id="SM01373">
    <property type="entry name" value="MAGE"/>
    <property type="match status" value="1"/>
</dbReference>
<dbReference type="InterPro" id="IPR002190">
    <property type="entry name" value="MHD_dom"/>
</dbReference>
<dbReference type="InParanoid" id="A0A340WF01"/>
<dbReference type="Gene3D" id="1.10.10.1210">
    <property type="entry name" value="MAGE homology domain, winged helix WH2 motif"/>
    <property type="match status" value="1"/>
</dbReference>
<dbReference type="Pfam" id="PF01454">
    <property type="entry name" value="MAGE"/>
    <property type="match status" value="1"/>
</dbReference>
<dbReference type="InterPro" id="IPR041898">
    <property type="entry name" value="MAGE_WH1"/>
</dbReference>
<dbReference type="AlphaFoldDB" id="A0A340WF01"/>
<proteinExistence type="predicted"/>
<dbReference type="STRING" id="118797.A0A340WF01"/>
<evidence type="ECO:0000259" key="1">
    <source>
        <dbReference type="PROSITE" id="PS50838"/>
    </source>
</evidence>
<dbReference type="Proteomes" id="UP000265300">
    <property type="component" value="Unplaced"/>
</dbReference>
<name>A0A340WF01_LIPVE</name>
<dbReference type="FunFam" id="1.10.10.1200:FF:000007">
    <property type="entry name" value="Melanoma-associated antigen C2"/>
    <property type="match status" value="1"/>
</dbReference>
<keyword evidence="2" id="KW-1185">Reference proteome</keyword>
<evidence type="ECO:0000313" key="2">
    <source>
        <dbReference type="Proteomes" id="UP000265300"/>
    </source>
</evidence>
<dbReference type="Gene3D" id="1.10.10.1200">
    <property type="entry name" value="MAGE homology domain, winged helix WH1 motif"/>
    <property type="match status" value="1"/>
</dbReference>
<dbReference type="GeneID" id="103077592"/>
<dbReference type="KEGG" id="lve:103077592"/>
<evidence type="ECO:0000313" key="3">
    <source>
        <dbReference type="RefSeq" id="XP_007448168.1"/>
    </source>
</evidence>
<organism evidence="2 3">
    <name type="scientific">Lipotes vexillifer</name>
    <name type="common">Yangtze river dolphin</name>
    <dbReference type="NCBI Taxonomy" id="118797"/>
    <lineage>
        <taxon>Eukaryota</taxon>
        <taxon>Metazoa</taxon>
        <taxon>Chordata</taxon>
        <taxon>Craniata</taxon>
        <taxon>Vertebrata</taxon>
        <taxon>Euteleostomi</taxon>
        <taxon>Mammalia</taxon>
        <taxon>Eutheria</taxon>
        <taxon>Laurasiatheria</taxon>
        <taxon>Artiodactyla</taxon>
        <taxon>Whippomorpha</taxon>
        <taxon>Cetacea</taxon>
        <taxon>Odontoceti</taxon>
        <taxon>Lipotidae</taxon>
        <taxon>Lipotes</taxon>
    </lineage>
</organism>
<dbReference type="GO" id="GO:0005634">
    <property type="term" value="C:nucleus"/>
    <property type="evidence" value="ECO:0007669"/>
    <property type="project" value="TreeGrafter"/>
</dbReference>
<dbReference type="OrthoDB" id="9683189at2759"/>
<dbReference type="InterPro" id="IPR041899">
    <property type="entry name" value="MAGE_WH2"/>
</dbReference>
<dbReference type="PANTHER" id="PTHR11736:SF156">
    <property type="entry name" value="MAGE FAMILY MEMBER B10"/>
    <property type="match status" value="1"/>
</dbReference>
<dbReference type="PROSITE" id="PS50838">
    <property type="entry name" value="MAGE"/>
    <property type="match status" value="1"/>
</dbReference>
<dbReference type="FunCoup" id="A0A340WF01">
    <property type="interactions" value="142"/>
</dbReference>
<reference evidence="3" key="1">
    <citation type="submission" date="2025-08" db="UniProtKB">
        <authorList>
            <consortium name="RefSeq"/>
        </authorList>
    </citation>
    <scope>IDENTIFICATION</scope>
</reference>
<feature type="domain" description="MAGE" evidence="1">
    <location>
        <begin position="55"/>
        <end position="254"/>
    </location>
</feature>
<dbReference type="RefSeq" id="XP_007448168.1">
    <property type="nucleotide sequence ID" value="XM_007448106.1"/>
</dbReference>
<dbReference type="PANTHER" id="PTHR11736">
    <property type="entry name" value="MELANOMA-ASSOCIATED ANTIGEN MAGE ANTIGEN"/>
    <property type="match status" value="1"/>
</dbReference>
<gene>
    <name evidence="3" type="primary">LOC103077592</name>
</gene>
<dbReference type="GO" id="GO:0000122">
    <property type="term" value="P:negative regulation of transcription by RNA polymerase II"/>
    <property type="evidence" value="ECO:0007669"/>
    <property type="project" value="TreeGrafter"/>
</dbReference>
<sequence>MRGLVTGNLIVTKKRGGAHNNQHLDLGRPSSYLQYPSCSPNQQLCSSAEPSGTKLTWNKLYNSEYILYKYQMKEPVTKADMLRNVIQMYKNHFYEILRKASEHLELVFGLDMKEVDPNRNTYVLVNKLELSYDAKPSDDREVPKTGVLMTVLGVIFTKGNCATEEQVWELLNIMGLYAGRNNFICGEPKKLIAKDLVQERYLEYCQVANTDPPCYEFLWGRRAHAKTGKMKVLEVLAKIHDTVPTAFPSWYEEALRDEGERAQARAAARAGTAALASVRSRARASSFFCPE</sequence>
<accession>A0A340WF01</accession>
<dbReference type="FunFam" id="1.10.10.1210:FF:000001">
    <property type="entry name" value="melanoma-associated antigen D1"/>
    <property type="match status" value="1"/>
</dbReference>
<dbReference type="InterPro" id="IPR037445">
    <property type="entry name" value="MAGE"/>
</dbReference>
<protein>
    <submittedName>
        <fullName evidence="3">Melanoma-associated antigen B10-like</fullName>
    </submittedName>
</protein>